<dbReference type="Proteomes" id="UP001597010">
    <property type="component" value="Unassembled WGS sequence"/>
</dbReference>
<keyword evidence="4" id="KW-1185">Reference proteome</keyword>
<evidence type="ECO:0000313" key="4">
    <source>
        <dbReference type="Proteomes" id="UP001597010"/>
    </source>
</evidence>
<feature type="signal peptide" evidence="1">
    <location>
        <begin position="1"/>
        <end position="23"/>
    </location>
</feature>
<feature type="chain" id="PRO_5045850799" evidence="1">
    <location>
        <begin position="24"/>
        <end position="148"/>
    </location>
</feature>
<reference evidence="4" key="1">
    <citation type="journal article" date="2019" name="Int. J. Syst. Evol. Microbiol.">
        <title>The Global Catalogue of Microorganisms (GCM) 10K type strain sequencing project: providing services to taxonomists for standard genome sequencing and annotation.</title>
        <authorList>
            <consortium name="The Broad Institute Genomics Platform"/>
            <consortium name="The Broad Institute Genome Sequencing Center for Infectious Disease"/>
            <person name="Wu L."/>
            <person name="Ma J."/>
        </authorList>
    </citation>
    <scope>NUCLEOTIDE SEQUENCE [LARGE SCALE GENOMIC DNA]</scope>
    <source>
        <strain evidence="4">CCUG 61484</strain>
    </source>
</reference>
<dbReference type="PANTHER" id="PTHR36919:SF2">
    <property type="entry name" value="BLL6627 PROTEIN"/>
    <property type="match status" value="1"/>
</dbReference>
<organism evidence="3 4">
    <name type="scientific">Mucilaginibacter litoreus</name>
    <dbReference type="NCBI Taxonomy" id="1048221"/>
    <lineage>
        <taxon>Bacteria</taxon>
        <taxon>Pseudomonadati</taxon>
        <taxon>Bacteroidota</taxon>
        <taxon>Sphingobacteriia</taxon>
        <taxon>Sphingobacteriales</taxon>
        <taxon>Sphingobacteriaceae</taxon>
        <taxon>Mucilaginibacter</taxon>
    </lineage>
</organism>
<protein>
    <submittedName>
        <fullName evidence="3">DUF2147 domain-containing protein</fullName>
    </submittedName>
</protein>
<evidence type="ECO:0000256" key="1">
    <source>
        <dbReference type="SAM" id="SignalP"/>
    </source>
</evidence>
<evidence type="ECO:0000313" key="3">
    <source>
        <dbReference type="EMBL" id="MFD0792897.1"/>
    </source>
</evidence>
<dbReference type="Gene3D" id="2.40.128.520">
    <property type="match status" value="1"/>
</dbReference>
<keyword evidence="1" id="KW-0732">Signal</keyword>
<dbReference type="EMBL" id="JBHTHZ010000002">
    <property type="protein sequence ID" value="MFD0792897.1"/>
    <property type="molecule type" value="Genomic_DNA"/>
</dbReference>
<evidence type="ECO:0000259" key="2">
    <source>
        <dbReference type="Pfam" id="PF09917"/>
    </source>
</evidence>
<dbReference type="Pfam" id="PF09917">
    <property type="entry name" value="DUF2147"/>
    <property type="match status" value="1"/>
</dbReference>
<name>A0ABW3APW6_9SPHI</name>
<dbReference type="PANTHER" id="PTHR36919">
    <property type="entry name" value="BLR1215 PROTEIN"/>
    <property type="match status" value="1"/>
</dbReference>
<dbReference type="InterPro" id="IPR019223">
    <property type="entry name" value="DUF2147"/>
</dbReference>
<accession>A0ABW3APW6</accession>
<gene>
    <name evidence="3" type="ORF">ACFQZX_04670</name>
</gene>
<sequence>MANQVLCSLLVLLLFANNSLPNAAPDKICGKWMSDEKNLIINVYRENSEFRAKIMWFDDKDDTKEMEDYLDKHNPDPALRSRKILGMNVVEKLVYVPKSNSWEDGIIYDAQHGRHWNSSAYIDSQGQLKVKGYWHFKFLGRTMTFKRI</sequence>
<feature type="domain" description="DUF2147" evidence="2">
    <location>
        <begin position="30"/>
        <end position="147"/>
    </location>
</feature>
<proteinExistence type="predicted"/>
<dbReference type="RefSeq" id="WP_377111870.1">
    <property type="nucleotide sequence ID" value="NZ_JBHTHZ010000002.1"/>
</dbReference>
<comment type="caution">
    <text evidence="3">The sequence shown here is derived from an EMBL/GenBank/DDBJ whole genome shotgun (WGS) entry which is preliminary data.</text>
</comment>